<evidence type="ECO:0000259" key="11">
    <source>
        <dbReference type="PROSITE" id="PS50893"/>
    </source>
</evidence>
<keyword evidence="10" id="KW-0472">Membrane</keyword>
<keyword evidence="13" id="KW-1185">Reference proteome</keyword>
<keyword evidence="5" id="KW-0762">Sugar transport</keyword>
<evidence type="ECO:0000256" key="4">
    <source>
        <dbReference type="ARBA" id="ARBA00022475"/>
    </source>
</evidence>
<dbReference type="RefSeq" id="WP_053403078.1">
    <property type="nucleotide sequence ID" value="NZ_JAUKEN010000005.1"/>
</dbReference>
<comment type="caution">
    <text evidence="12">The sequence shown here is derived from an EMBL/GenBank/DDBJ whole genome shotgun (WGS) entry which is preliminary data.</text>
</comment>
<evidence type="ECO:0000256" key="8">
    <source>
        <dbReference type="ARBA" id="ARBA00022840"/>
    </source>
</evidence>
<dbReference type="FunFam" id="3.40.50.300:FF:000126">
    <property type="entry name" value="Galactose/methyl galactoside import ATP-binding protein MglA"/>
    <property type="match status" value="1"/>
</dbReference>
<dbReference type="GO" id="GO:0005886">
    <property type="term" value="C:plasma membrane"/>
    <property type="evidence" value="ECO:0007669"/>
    <property type="project" value="UniProtKB-SubCell"/>
</dbReference>
<comment type="subcellular location">
    <subcellularLocation>
        <location evidence="2">Cell inner membrane</location>
    </subcellularLocation>
    <subcellularLocation>
        <location evidence="1">Cell membrane</location>
        <topology evidence="1">Peripheral membrane protein</topology>
    </subcellularLocation>
</comment>
<dbReference type="Proteomes" id="UP000037558">
    <property type="component" value="Unassembled WGS sequence"/>
</dbReference>
<dbReference type="AlphaFoldDB" id="A0A0M0KQH7"/>
<dbReference type="InterPro" id="IPR050107">
    <property type="entry name" value="ABC_carbohydrate_import_ATPase"/>
</dbReference>
<dbReference type="GO" id="GO:0016887">
    <property type="term" value="F:ATP hydrolysis activity"/>
    <property type="evidence" value="ECO:0007669"/>
    <property type="project" value="InterPro"/>
</dbReference>
<feature type="domain" description="ABC transporter" evidence="11">
    <location>
        <begin position="3"/>
        <end position="239"/>
    </location>
</feature>
<dbReference type="EMBL" id="LILC01000030">
    <property type="protein sequence ID" value="KOO41096.1"/>
    <property type="molecule type" value="Genomic_DNA"/>
</dbReference>
<keyword evidence="9" id="KW-1278">Translocase</keyword>
<dbReference type="PANTHER" id="PTHR43790">
    <property type="entry name" value="CARBOHYDRATE TRANSPORT ATP-BINDING PROTEIN MG119-RELATED"/>
    <property type="match status" value="1"/>
</dbReference>
<dbReference type="GO" id="GO:0005524">
    <property type="term" value="F:ATP binding"/>
    <property type="evidence" value="ECO:0007669"/>
    <property type="project" value="UniProtKB-KW"/>
</dbReference>
<dbReference type="GO" id="GO:0015749">
    <property type="term" value="P:monosaccharide transmembrane transport"/>
    <property type="evidence" value="ECO:0007669"/>
    <property type="project" value="UniProtKB-ARBA"/>
</dbReference>
<dbReference type="SUPFAM" id="SSF52540">
    <property type="entry name" value="P-loop containing nucleoside triphosphate hydrolases"/>
    <property type="match status" value="2"/>
</dbReference>
<dbReference type="STRING" id="284581.AMD01_19295"/>
<dbReference type="CDD" id="cd03216">
    <property type="entry name" value="ABC_Carb_Monos_I"/>
    <property type="match status" value="1"/>
</dbReference>
<evidence type="ECO:0000256" key="9">
    <source>
        <dbReference type="ARBA" id="ARBA00022967"/>
    </source>
</evidence>
<evidence type="ECO:0000256" key="3">
    <source>
        <dbReference type="ARBA" id="ARBA00022448"/>
    </source>
</evidence>
<dbReference type="PATRIC" id="fig|284581.3.peg.4242"/>
<dbReference type="FunFam" id="3.40.50.300:FF:000127">
    <property type="entry name" value="Ribose import ATP-binding protein RbsA"/>
    <property type="match status" value="1"/>
</dbReference>
<evidence type="ECO:0000256" key="5">
    <source>
        <dbReference type="ARBA" id="ARBA00022597"/>
    </source>
</evidence>
<keyword evidence="8 12" id="KW-0067">ATP-binding</keyword>
<dbReference type="InterPro" id="IPR017871">
    <property type="entry name" value="ABC_transporter-like_CS"/>
</dbReference>
<evidence type="ECO:0000256" key="10">
    <source>
        <dbReference type="ARBA" id="ARBA00023136"/>
    </source>
</evidence>
<organism evidence="12 13">
    <name type="scientific">Priestia koreensis</name>
    <dbReference type="NCBI Taxonomy" id="284581"/>
    <lineage>
        <taxon>Bacteria</taxon>
        <taxon>Bacillati</taxon>
        <taxon>Bacillota</taxon>
        <taxon>Bacilli</taxon>
        <taxon>Bacillales</taxon>
        <taxon>Bacillaceae</taxon>
        <taxon>Priestia</taxon>
    </lineage>
</organism>
<dbReference type="InterPro" id="IPR003439">
    <property type="entry name" value="ABC_transporter-like_ATP-bd"/>
</dbReference>
<dbReference type="PANTHER" id="PTHR43790:SF3">
    <property type="entry name" value="D-ALLOSE IMPORT ATP-BINDING PROTEIN ALSA-RELATED"/>
    <property type="match status" value="1"/>
</dbReference>
<keyword evidence="6" id="KW-0677">Repeat</keyword>
<keyword evidence="4" id="KW-1003">Cell membrane</keyword>
<dbReference type="CDD" id="cd03215">
    <property type="entry name" value="ABC_Carb_Monos_II"/>
    <property type="match status" value="1"/>
</dbReference>
<evidence type="ECO:0000256" key="7">
    <source>
        <dbReference type="ARBA" id="ARBA00022741"/>
    </source>
</evidence>
<reference evidence="13" key="1">
    <citation type="submission" date="2015-08" db="EMBL/GenBank/DDBJ databases">
        <title>Fjat-14210 dsm16467.</title>
        <authorList>
            <person name="Liu B."/>
            <person name="Wang J."/>
            <person name="Zhu Y."/>
            <person name="Liu G."/>
            <person name="Chen Q."/>
            <person name="Chen Z."/>
            <person name="Lan J."/>
            <person name="Che J."/>
            <person name="Ge C."/>
            <person name="Shi H."/>
            <person name="Pan Z."/>
            <person name="Liu X."/>
        </authorList>
    </citation>
    <scope>NUCLEOTIDE SEQUENCE [LARGE SCALE GENOMIC DNA]</scope>
    <source>
        <strain evidence="13">DSM 16467</strain>
    </source>
</reference>
<dbReference type="PROSITE" id="PS00211">
    <property type="entry name" value="ABC_TRANSPORTER_1"/>
    <property type="match status" value="2"/>
</dbReference>
<gene>
    <name evidence="12" type="ORF">AMD01_19295</name>
</gene>
<dbReference type="InterPro" id="IPR027417">
    <property type="entry name" value="P-loop_NTPase"/>
</dbReference>
<dbReference type="Gene3D" id="3.40.50.300">
    <property type="entry name" value="P-loop containing nucleotide triphosphate hydrolases"/>
    <property type="match status" value="2"/>
</dbReference>
<dbReference type="OrthoDB" id="9771863at2"/>
<protein>
    <submittedName>
        <fullName evidence="12">D-ribose transporter ATP-binding protein</fullName>
    </submittedName>
</protein>
<dbReference type="Pfam" id="PF00005">
    <property type="entry name" value="ABC_tran"/>
    <property type="match status" value="2"/>
</dbReference>
<keyword evidence="7" id="KW-0547">Nucleotide-binding</keyword>
<sequence>MHIKMDNIYKAFGKNKVLEGVDFELKTGEVHALMGENGAGKSTLMNILTGLHKHDQGTIVIDGQERYFQNPKEAEENGVAFIHQELNVWPDMTVLENLFIGKELKSSFGFLKTKEMKALARKQFERLAVSIPLEKEAGECSVGQQQMIEIAKALMTNAKVIIMDEPTAALTEREIEKLFEVIRSLKKEDVSIVYISHRMEEIFTICDRITVMRDGKTIDTKHIPETSFDDVVKKMVGRELTDRFPERTSTPSEVVLEVKGLTKKETFNNISFSVRSGEIVGVSGLMGAGRTEIMRTIFGLDSLDGGEIFINGQKATIKHPHQAVKLGIGFITENRKDEGLILDFSIRENMVLPNLFSFAPKGIIDQKSENDFVELLIKRLLIKTQSAETSAGNLSGGNQQKIVIAKWVGIGPKVLILDEPTRGVDVGAKREIYQLMNELTERGVAIIMVSSELPEVLGMSDRILVIHEGKLTGELSRAEANQEKIMTYATGGQ</sequence>
<proteinExistence type="predicted"/>
<dbReference type="SMART" id="SM00382">
    <property type="entry name" value="AAA"/>
    <property type="match status" value="2"/>
</dbReference>
<evidence type="ECO:0000313" key="13">
    <source>
        <dbReference type="Proteomes" id="UP000037558"/>
    </source>
</evidence>
<dbReference type="InterPro" id="IPR003593">
    <property type="entry name" value="AAA+_ATPase"/>
</dbReference>
<evidence type="ECO:0000256" key="2">
    <source>
        <dbReference type="ARBA" id="ARBA00004533"/>
    </source>
</evidence>
<evidence type="ECO:0000256" key="1">
    <source>
        <dbReference type="ARBA" id="ARBA00004202"/>
    </source>
</evidence>
<evidence type="ECO:0000256" key="6">
    <source>
        <dbReference type="ARBA" id="ARBA00022737"/>
    </source>
</evidence>
<keyword evidence="3" id="KW-0813">Transport</keyword>
<feature type="domain" description="ABC transporter" evidence="11">
    <location>
        <begin position="250"/>
        <end position="493"/>
    </location>
</feature>
<dbReference type="PROSITE" id="PS50893">
    <property type="entry name" value="ABC_TRANSPORTER_2"/>
    <property type="match status" value="2"/>
</dbReference>
<name>A0A0M0KQH7_9BACI</name>
<accession>A0A0M0KQH7</accession>
<evidence type="ECO:0000313" key="12">
    <source>
        <dbReference type="EMBL" id="KOO41096.1"/>
    </source>
</evidence>